<proteinExistence type="predicted"/>
<dbReference type="VEuPathDB" id="FungiDB:VP01_5311g1"/>
<evidence type="ECO:0000313" key="3">
    <source>
        <dbReference type="Proteomes" id="UP000037035"/>
    </source>
</evidence>
<name>A0A0L6UK99_9BASI</name>
<reference evidence="2 3" key="1">
    <citation type="submission" date="2015-08" db="EMBL/GenBank/DDBJ databases">
        <title>Next Generation Sequencing and Analysis of the Genome of Puccinia sorghi L Schw, the Causal Agent of Maize Common Rust.</title>
        <authorList>
            <person name="Rochi L."/>
            <person name="Burguener G."/>
            <person name="Darino M."/>
            <person name="Turjanski A."/>
            <person name="Kreff E."/>
            <person name="Dieguez M.J."/>
            <person name="Sacco F."/>
        </authorList>
    </citation>
    <scope>NUCLEOTIDE SEQUENCE [LARGE SCALE GENOMIC DNA]</scope>
    <source>
        <strain evidence="2 3">RO10H11247</strain>
    </source>
</reference>
<feature type="region of interest" description="Disordered" evidence="1">
    <location>
        <begin position="1"/>
        <end position="31"/>
    </location>
</feature>
<accession>A0A0L6UK99</accession>
<evidence type="ECO:0000256" key="1">
    <source>
        <dbReference type="SAM" id="MobiDB-lite"/>
    </source>
</evidence>
<comment type="caution">
    <text evidence="2">The sequence shown here is derived from an EMBL/GenBank/DDBJ whole genome shotgun (WGS) entry which is preliminary data.</text>
</comment>
<dbReference type="OrthoDB" id="10595034at2759"/>
<organism evidence="2 3">
    <name type="scientific">Puccinia sorghi</name>
    <dbReference type="NCBI Taxonomy" id="27349"/>
    <lineage>
        <taxon>Eukaryota</taxon>
        <taxon>Fungi</taxon>
        <taxon>Dikarya</taxon>
        <taxon>Basidiomycota</taxon>
        <taxon>Pucciniomycotina</taxon>
        <taxon>Pucciniomycetes</taxon>
        <taxon>Pucciniales</taxon>
        <taxon>Pucciniaceae</taxon>
        <taxon>Puccinia</taxon>
    </lineage>
</organism>
<dbReference type="Proteomes" id="UP000037035">
    <property type="component" value="Unassembled WGS sequence"/>
</dbReference>
<dbReference type="EMBL" id="LAVV01010511">
    <property type="protein sequence ID" value="KNZ48938.1"/>
    <property type="molecule type" value="Genomic_DNA"/>
</dbReference>
<evidence type="ECO:0000313" key="2">
    <source>
        <dbReference type="EMBL" id="KNZ48938.1"/>
    </source>
</evidence>
<gene>
    <name evidence="2" type="ORF">VP01_5311g1</name>
</gene>
<protein>
    <submittedName>
        <fullName evidence="2">Uncharacterized protein</fullName>
    </submittedName>
</protein>
<keyword evidence="3" id="KW-1185">Reference proteome</keyword>
<dbReference type="AlphaFoldDB" id="A0A0L6UK99"/>
<feature type="compositionally biased region" description="Pro residues" evidence="1">
    <location>
        <begin position="7"/>
        <end position="30"/>
    </location>
</feature>
<sequence>MNCPVRILPPSPPWPMPMAHPPSPPDPPNLPGHVSRVTMDNGMDLEDASQTRLPVKPTTNPPSSLFLTFLAGIIGNPEDQLVDGAVKIDPNSLGIIHRMMEAKATRLLHLEKRVAALESFETRLIALEENHLPPQPTTRTVTKLYAKAIGPSTSPTPPTATPPP</sequence>